<dbReference type="Gene3D" id="3.30.2000.20">
    <property type="match status" value="1"/>
</dbReference>
<proteinExistence type="predicted"/>
<organism evidence="1 2">
    <name type="scientific">Engelhardtia mirabilis</name>
    <dbReference type="NCBI Taxonomy" id="2528011"/>
    <lineage>
        <taxon>Bacteria</taxon>
        <taxon>Pseudomonadati</taxon>
        <taxon>Planctomycetota</taxon>
        <taxon>Planctomycetia</taxon>
        <taxon>Planctomycetia incertae sedis</taxon>
        <taxon>Engelhardtia</taxon>
    </lineage>
</organism>
<keyword evidence="2" id="KW-1185">Reference proteome</keyword>
<dbReference type="Proteomes" id="UP000316921">
    <property type="component" value="Chromosome"/>
</dbReference>
<dbReference type="AlphaFoldDB" id="A0A518BL56"/>
<gene>
    <name evidence="1" type="ORF">Pla133_27980</name>
</gene>
<sequence>MTLLADIGAELRASVRAATPSVTAVAFDNTPPLDASFVPTAVAEGASLLEFQLGSGGAGEPLGLGARALWRMAGRATFSARVPVDEGEDAARTLLETVTDALGPASWPQGAEAGAASIQPGFLDGPFWRMDATQPWTVTYQAVRPVARRLDLGGTFPDIGTALRDTFIGVVGADLGLTVEVPNTDPQSSLNPSTPYLVLFPLPGQREAVAGDGDSLEFEELGLVQLSSYWPLFTGADQALAAVDSVIDLVRGLRAGAVTFGAPYFETVGVDGEHWRLDVIAPYTARTAEAL</sequence>
<reference evidence="1 2" key="1">
    <citation type="submission" date="2019-02" db="EMBL/GenBank/DDBJ databases">
        <title>Deep-cultivation of Planctomycetes and their phenomic and genomic characterization uncovers novel biology.</title>
        <authorList>
            <person name="Wiegand S."/>
            <person name="Jogler M."/>
            <person name="Boedeker C."/>
            <person name="Pinto D."/>
            <person name="Vollmers J."/>
            <person name="Rivas-Marin E."/>
            <person name="Kohn T."/>
            <person name="Peeters S.H."/>
            <person name="Heuer A."/>
            <person name="Rast P."/>
            <person name="Oberbeckmann S."/>
            <person name="Bunk B."/>
            <person name="Jeske O."/>
            <person name="Meyerdierks A."/>
            <person name="Storesund J.E."/>
            <person name="Kallscheuer N."/>
            <person name="Luecker S."/>
            <person name="Lage O.M."/>
            <person name="Pohl T."/>
            <person name="Merkel B.J."/>
            <person name="Hornburger P."/>
            <person name="Mueller R.-W."/>
            <person name="Bruemmer F."/>
            <person name="Labrenz M."/>
            <person name="Spormann A.M."/>
            <person name="Op den Camp H."/>
            <person name="Overmann J."/>
            <person name="Amann R."/>
            <person name="Jetten M.S.M."/>
            <person name="Mascher T."/>
            <person name="Medema M.H."/>
            <person name="Devos D.P."/>
            <person name="Kaster A.-K."/>
            <person name="Ovreas L."/>
            <person name="Rohde M."/>
            <person name="Galperin M.Y."/>
            <person name="Jogler C."/>
        </authorList>
    </citation>
    <scope>NUCLEOTIDE SEQUENCE [LARGE SCALE GENOMIC DNA]</scope>
    <source>
        <strain evidence="1 2">Pla133</strain>
    </source>
</reference>
<dbReference type="KEGG" id="pbap:Pla133_27980"/>
<evidence type="ECO:0000313" key="2">
    <source>
        <dbReference type="Proteomes" id="UP000316921"/>
    </source>
</evidence>
<protein>
    <submittedName>
        <fullName evidence="1">Uncharacterized protein</fullName>
    </submittedName>
</protein>
<dbReference type="EMBL" id="CP036287">
    <property type="protein sequence ID" value="QDU67710.1"/>
    <property type="molecule type" value="Genomic_DNA"/>
</dbReference>
<name>A0A518BL56_9BACT</name>
<dbReference type="RefSeq" id="WP_145066094.1">
    <property type="nucleotide sequence ID" value="NZ_CP036287.1"/>
</dbReference>
<accession>A0A518BL56</accession>
<evidence type="ECO:0000313" key="1">
    <source>
        <dbReference type="EMBL" id="QDU67710.1"/>
    </source>
</evidence>